<dbReference type="Gene3D" id="1.10.510.10">
    <property type="entry name" value="Transferase(Phosphotransferase) domain 1"/>
    <property type="match status" value="1"/>
</dbReference>
<evidence type="ECO:0000256" key="4">
    <source>
        <dbReference type="ARBA" id="ARBA00022840"/>
    </source>
</evidence>
<dbReference type="SUPFAM" id="SSF52540">
    <property type="entry name" value="P-loop containing nucleoside triphosphate hydrolases"/>
    <property type="match status" value="1"/>
</dbReference>
<accession>A0A7I8BW76</accession>
<dbReference type="Pfam" id="PF00069">
    <property type="entry name" value="Pkinase"/>
    <property type="match status" value="1"/>
</dbReference>
<dbReference type="SUPFAM" id="SSF56112">
    <property type="entry name" value="Protein kinase-like (PK-like)"/>
    <property type="match status" value="1"/>
</dbReference>
<evidence type="ECO:0000256" key="1">
    <source>
        <dbReference type="ARBA" id="ARBA00022679"/>
    </source>
</evidence>
<evidence type="ECO:0000313" key="7">
    <source>
        <dbReference type="Proteomes" id="UP000510888"/>
    </source>
</evidence>
<name>A0A7I8BW76_9BURK</name>
<dbReference type="PANTHER" id="PTHR43289">
    <property type="entry name" value="MITOGEN-ACTIVATED PROTEIN KINASE KINASE KINASE 20-RELATED"/>
    <property type="match status" value="1"/>
</dbReference>
<dbReference type="RefSeq" id="WP_180726291.1">
    <property type="nucleotide sequence ID" value="NZ_AP023176.1"/>
</dbReference>
<organism evidence="6 7">
    <name type="scientific">Paraburkholderia largidicola</name>
    <dbReference type="NCBI Taxonomy" id="3014751"/>
    <lineage>
        <taxon>Bacteria</taxon>
        <taxon>Pseudomonadati</taxon>
        <taxon>Pseudomonadota</taxon>
        <taxon>Betaproteobacteria</taxon>
        <taxon>Burkholderiales</taxon>
        <taxon>Burkholderiaceae</taxon>
        <taxon>Paraburkholderia</taxon>
    </lineage>
</organism>
<dbReference type="PANTHER" id="PTHR43289:SF6">
    <property type="entry name" value="SERINE_THREONINE-PROTEIN KINASE NEKL-3"/>
    <property type="match status" value="1"/>
</dbReference>
<dbReference type="PROSITE" id="PS50011">
    <property type="entry name" value="PROTEIN_KINASE_DOM"/>
    <property type="match status" value="1"/>
</dbReference>
<dbReference type="InterPro" id="IPR027417">
    <property type="entry name" value="P-loop_NTPase"/>
</dbReference>
<dbReference type="InterPro" id="IPR008266">
    <property type="entry name" value="Tyr_kinase_AS"/>
</dbReference>
<dbReference type="EMBL" id="AP023176">
    <property type="protein sequence ID" value="BCF92765.1"/>
    <property type="molecule type" value="Genomic_DNA"/>
</dbReference>
<dbReference type="InterPro" id="IPR041664">
    <property type="entry name" value="AAA_16"/>
</dbReference>
<geneLocation type="plasmid" evidence="6 7">
    <name>PPGU16_p1</name>
</geneLocation>
<dbReference type="KEGG" id="plad:PPGU16_58320"/>
<dbReference type="InterPro" id="IPR000719">
    <property type="entry name" value="Prot_kinase_dom"/>
</dbReference>
<sequence>MNGFASQSELSCEGAREQVPATLAPEHTGYQSLDKLVEPNAGRPFNLTRFLRIAIGLAEALIGVHKQGLIHKDIRPANVLVNDAGSVRLIGFSIASHMPRDGRSLLPPDVVAGSLAYMSPEQTGRMNRPIDSRSDLYSLGVTLYVLSTGRLPFTGADPMEWIHCHLARQPLSPEQRTPDIPAVVSSIIMKLLAKPSEARYQTAVGQLRDLVRCVNEWEFHRRVTSFALGKQDKPDRLLIPERLHGRATVLDALLSSFDRVVAGPNPEFVLVSGDAGVGKSFLCRCVP</sequence>
<dbReference type="Pfam" id="PF13191">
    <property type="entry name" value="AAA_16"/>
    <property type="match status" value="1"/>
</dbReference>
<keyword evidence="2" id="KW-0547">Nucleotide-binding</keyword>
<gene>
    <name evidence="6" type="ORF">PPGU16_58320</name>
</gene>
<dbReference type="CDD" id="cd14014">
    <property type="entry name" value="STKc_PknB_like"/>
    <property type="match status" value="1"/>
</dbReference>
<dbReference type="PROSITE" id="PS00109">
    <property type="entry name" value="PROTEIN_KINASE_TYR"/>
    <property type="match status" value="1"/>
</dbReference>
<dbReference type="SMART" id="SM00220">
    <property type="entry name" value="S_TKc"/>
    <property type="match status" value="1"/>
</dbReference>
<keyword evidence="3" id="KW-0418">Kinase</keyword>
<dbReference type="InterPro" id="IPR011009">
    <property type="entry name" value="Kinase-like_dom_sf"/>
</dbReference>
<evidence type="ECO:0000256" key="3">
    <source>
        <dbReference type="ARBA" id="ARBA00022777"/>
    </source>
</evidence>
<proteinExistence type="predicted"/>
<keyword evidence="1" id="KW-0808">Transferase</keyword>
<dbReference type="GO" id="GO:0004674">
    <property type="term" value="F:protein serine/threonine kinase activity"/>
    <property type="evidence" value="ECO:0007669"/>
    <property type="project" value="TreeGrafter"/>
</dbReference>
<keyword evidence="6" id="KW-0614">Plasmid</keyword>
<evidence type="ECO:0000259" key="5">
    <source>
        <dbReference type="PROSITE" id="PS50011"/>
    </source>
</evidence>
<dbReference type="AlphaFoldDB" id="A0A7I8BW76"/>
<keyword evidence="7" id="KW-1185">Reference proteome</keyword>
<protein>
    <recommendedName>
        <fullName evidence="5">Protein kinase domain-containing protein</fullName>
    </recommendedName>
</protein>
<feature type="domain" description="Protein kinase" evidence="5">
    <location>
        <begin position="1"/>
        <end position="238"/>
    </location>
</feature>
<reference evidence="6 7" key="1">
    <citation type="journal article" date="2020" name="Genes (Basel)">
        <title>Genomic Comparison of Insect Gut Symbionts from Divergent Burkholderia Subclades.</title>
        <authorList>
            <person name="Takeshita K."/>
            <person name="Kikuchi Y."/>
        </authorList>
    </citation>
    <scope>NUCLEOTIDE SEQUENCE [LARGE SCALE GENOMIC DNA]</scope>
    <source>
        <strain evidence="6 7">PGU16</strain>
        <plasmid evidence="6 7">PPGU16_p1</plasmid>
    </source>
</reference>
<evidence type="ECO:0000313" key="6">
    <source>
        <dbReference type="EMBL" id="BCF92765.1"/>
    </source>
</evidence>
<dbReference type="GO" id="GO:0005524">
    <property type="term" value="F:ATP binding"/>
    <property type="evidence" value="ECO:0007669"/>
    <property type="project" value="UniProtKB-KW"/>
</dbReference>
<dbReference type="Proteomes" id="UP000510888">
    <property type="component" value="Plasmid PPGU16_p1"/>
</dbReference>
<evidence type="ECO:0000256" key="2">
    <source>
        <dbReference type="ARBA" id="ARBA00022741"/>
    </source>
</evidence>
<dbReference type="Gene3D" id="3.40.50.300">
    <property type="entry name" value="P-loop containing nucleotide triphosphate hydrolases"/>
    <property type="match status" value="1"/>
</dbReference>
<keyword evidence="4" id="KW-0067">ATP-binding</keyword>